<feature type="domain" description="Nucleoporin Nup159/Nup146 N-terminal" evidence="6">
    <location>
        <begin position="249"/>
        <end position="455"/>
    </location>
</feature>
<dbReference type="SUPFAM" id="SSF117289">
    <property type="entry name" value="Nucleoporin domain"/>
    <property type="match status" value="1"/>
</dbReference>
<protein>
    <recommendedName>
        <fullName evidence="6">Nucleoporin Nup159/Nup146 N-terminal domain-containing protein</fullName>
    </recommendedName>
</protein>
<comment type="subcellular location">
    <subcellularLocation>
        <location evidence="1">Nucleus</location>
    </subcellularLocation>
</comment>
<evidence type="ECO:0000256" key="1">
    <source>
        <dbReference type="ARBA" id="ARBA00004123"/>
    </source>
</evidence>
<keyword evidence="5" id="KW-1133">Transmembrane helix</keyword>
<comment type="caution">
    <text evidence="7">The sequence shown here is derived from an EMBL/GenBank/DDBJ whole genome shotgun (WGS) entry which is preliminary data.</text>
</comment>
<proteinExistence type="predicted"/>
<keyword evidence="5" id="KW-0812">Transmembrane</keyword>
<reference evidence="7 8" key="1">
    <citation type="journal article" date="2018" name="Mol. Plant">
        <title>The genome of Artemisia annua provides insight into the evolution of Asteraceae family and artemisinin biosynthesis.</title>
        <authorList>
            <person name="Shen Q."/>
            <person name="Zhang L."/>
            <person name="Liao Z."/>
            <person name="Wang S."/>
            <person name="Yan T."/>
            <person name="Shi P."/>
            <person name="Liu M."/>
            <person name="Fu X."/>
            <person name="Pan Q."/>
            <person name="Wang Y."/>
            <person name="Lv Z."/>
            <person name="Lu X."/>
            <person name="Zhang F."/>
            <person name="Jiang W."/>
            <person name="Ma Y."/>
            <person name="Chen M."/>
            <person name="Hao X."/>
            <person name="Li L."/>
            <person name="Tang Y."/>
            <person name="Lv G."/>
            <person name="Zhou Y."/>
            <person name="Sun X."/>
            <person name="Brodelius P.E."/>
            <person name="Rose J.K.C."/>
            <person name="Tang K."/>
        </authorList>
    </citation>
    <scope>NUCLEOTIDE SEQUENCE [LARGE SCALE GENOMIC DNA]</scope>
    <source>
        <strain evidence="8">cv. Huhao1</strain>
        <tissue evidence="7">Leaf</tissue>
    </source>
</reference>
<feature type="transmembrane region" description="Helical" evidence="5">
    <location>
        <begin position="179"/>
        <end position="201"/>
    </location>
</feature>
<dbReference type="AlphaFoldDB" id="A0A2U1KYH7"/>
<evidence type="ECO:0000259" key="6">
    <source>
        <dbReference type="Pfam" id="PF16755"/>
    </source>
</evidence>
<dbReference type="OrthoDB" id="248320at2759"/>
<dbReference type="EMBL" id="PKPP01012820">
    <property type="protein sequence ID" value="PWA41811.1"/>
    <property type="molecule type" value="Genomic_DNA"/>
</dbReference>
<evidence type="ECO:0000313" key="8">
    <source>
        <dbReference type="Proteomes" id="UP000245207"/>
    </source>
</evidence>
<feature type="transmembrane region" description="Helical" evidence="5">
    <location>
        <begin position="207"/>
        <end position="227"/>
    </location>
</feature>
<dbReference type="Pfam" id="PF16755">
    <property type="entry name" value="Beta-prop_NUP159_NUP214"/>
    <property type="match status" value="1"/>
</dbReference>
<dbReference type="GO" id="GO:0005634">
    <property type="term" value="C:nucleus"/>
    <property type="evidence" value="ECO:0007669"/>
    <property type="project" value="UniProtKB-SubCell"/>
</dbReference>
<keyword evidence="3" id="KW-0539">Nucleus</keyword>
<dbReference type="STRING" id="35608.A0A2U1KYH7"/>
<keyword evidence="2" id="KW-0813">Transport</keyword>
<dbReference type="InterPro" id="IPR044694">
    <property type="entry name" value="NUP214"/>
</dbReference>
<evidence type="ECO:0000256" key="3">
    <source>
        <dbReference type="ARBA" id="ARBA00023242"/>
    </source>
</evidence>
<feature type="region of interest" description="Disordered" evidence="4">
    <location>
        <begin position="613"/>
        <end position="632"/>
    </location>
</feature>
<dbReference type="InterPro" id="IPR039462">
    <property type="entry name" value="Nup159/Nup146_N"/>
</dbReference>
<name>A0A2U1KYH7_ARTAN</name>
<dbReference type="GO" id="GO:0017056">
    <property type="term" value="F:structural constituent of nuclear pore"/>
    <property type="evidence" value="ECO:0007669"/>
    <property type="project" value="InterPro"/>
</dbReference>
<accession>A0A2U1KYH7</accession>
<feature type="region of interest" description="Disordered" evidence="4">
    <location>
        <begin position="640"/>
        <end position="701"/>
    </location>
</feature>
<evidence type="ECO:0000313" key="7">
    <source>
        <dbReference type="EMBL" id="PWA41811.1"/>
    </source>
</evidence>
<keyword evidence="5" id="KW-0472">Membrane</keyword>
<evidence type="ECO:0000256" key="5">
    <source>
        <dbReference type="SAM" id="Phobius"/>
    </source>
</evidence>
<organism evidence="7 8">
    <name type="scientific">Artemisia annua</name>
    <name type="common">Sweet wormwood</name>
    <dbReference type="NCBI Taxonomy" id="35608"/>
    <lineage>
        <taxon>Eukaryota</taxon>
        <taxon>Viridiplantae</taxon>
        <taxon>Streptophyta</taxon>
        <taxon>Embryophyta</taxon>
        <taxon>Tracheophyta</taxon>
        <taxon>Spermatophyta</taxon>
        <taxon>Magnoliopsida</taxon>
        <taxon>eudicotyledons</taxon>
        <taxon>Gunneridae</taxon>
        <taxon>Pentapetalae</taxon>
        <taxon>asterids</taxon>
        <taxon>campanulids</taxon>
        <taxon>Asterales</taxon>
        <taxon>Asteraceae</taxon>
        <taxon>Asteroideae</taxon>
        <taxon>Anthemideae</taxon>
        <taxon>Artemisiinae</taxon>
        <taxon>Artemisia</taxon>
    </lineage>
</organism>
<dbReference type="PANTHER" id="PTHR34418:SF3">
    <property type="entry name" value="NUCLEAR PORE COMPLEX PROTEIN NUP214"/>
    <property type="match status" value="1"/>
</dbReference>
<sequence>MAEADVIKITTELEGDRDGTSNYRFSRLGEPVPVTSDENFTFDIENLPSRPFALSERFGAVFVAHLNAIIEAVTVPIELLGFAVYCIEAVTAPNEMLGFAVSERFGVVFIARLNGERPSYAVFCYYKVYCIEAVTAPNEMLGFAVSERFGVVFIAHLNGNSPNYAVSMLLEAVIIMIELGFNVAIFEAVTIELGLFVVVVVDGVRELIELVIVVDAVIVLINLALFVMNQNAKSQRVGVVFYVAYLNGFCVAKTKDVISTAKALKEGSEGSSIQELSIVDVPLGKVSILALSADSSTLAASAGSNIYFFSVAGLLNKDREPSFSKSINGSSCVKDMHWSPHSENKYVVLTSAGKLYGGAGQNDLSSLLDDVDAVNWSMNGKYLAVAKHDCLIILSSKFKEKVRIKLLFDSLVDGDADCVVKVDSIRWVRPDCIVLGCYCLSADGKEENHTVQLITVKDGKITDTSSNPVALTFSSPYLAINEDDIPSGSGPYTLVSYLDEFELAFVANKRNTSEHIVLFVWSPDNENGAEMLDIIGGDAWMPTIDLANGDDANMILGLAIDKVNQNENDIVVCGEKETEVSPCCILMCLTVDGKLFLFHFASAVGPSVLPEEVNSVSDEEEESTLSSSQLIKDQALSQSQAQTLKVNEPTRDEQTKSTASSQLFISSTQQDVPVVRPNNSKDQWQSPASQKQDGKSEPVKSGAMFKDFKATTESPGNKVSFSFNDSSGSFSSGSIFSSNVFGVPTSSSAQTVVQGSAGLSGKIASASLPVQSRFSKTFDVKSSQPPHAAVQANRPDTSVAKFSFSKMTSGPSASSISLPPGAQTGAALTRSLPNAQPKLENLRHHTPSRLSNSESNLSEQHSVEDMAKELDALLDSIERPGGFYYASVAAHEPSVATLEEGIQLLSDRCQTWTVGLEVLAVKAEVGFRHLVVVEEQ</sequence>
<dbReference type="Gene3D" id="2.130.10.10">
    <property type="entry name" value="YVTN repeat-like/Quinoprotein amine dehydrogenase"/>
    <property type="match status" value="1"/>
</dbReference>
<evidence type="ECO:0000256" key="2">
    <source>
        <dbReference type="ARBA" id="ARBA00022448"/>
    </source>
</evidence>
<dbReference type="PANTHER" id="PTHR34418">
    <property type="entry name" value="NUCLEAR PORE COMPLEX PROTEIN NUP214 ISOFORM X1"/>
    <property type="match status" value="1"/>
</dbReference>
<dbReference type="InterPro" id="IPR015943">
    <property type="entry name" value="WD40/YVTN_repeat-like_dom_sf"/>
</dbReference>
<keyword evidence="8" id="KW-1185">Reference proteome</keyword>
<feature type="compositionally biased region" description="Polar residues" evidence="4">
    <location>
        <begin position="656"/>
        <end position="691"/>
    </location>
</feature>
<dbReference type="GO" id="GO:0006405">
    <property type="term" value="P:RNA export from nucleus"/>
    <property type="evidence" value="ECO:0007669"/>
    <property type="project" value="InterPro"/>
</dbReference>
<evidence type="ECO:0000256" key="4">
    <source>
        <dbReference type="SAM" id="MobiDB-lite"/>
    </source>
</evidence>
<gene>
    <name evidence="7" type="ORF">CTI12_AA550710</name>
</gene>
<dbReference type="Proteomes" id="UP000245207">
    <property type="component" value="Unassembled WGS sequence"/>
</dbReference>